<dbReference type="PANTHER" id="PTHR23513:SF6">
    <property type="entry name" value="MAJOR FACILITATOR SUPERFAMILY ASSOCIATED DOMAIN-CONTAINING PROTEIN"/>
    <property type="match status" value="1"/>
</dbReference>
<dbReference type="InterPro" id="IPR036259">
    <property type="entry name" value="MFS_trans_sf"/>
</dbReference>
<evidence type="ECO:0000256" key="4">
    <source>
        <dbReference type="ARBA" id="ARBA00022989"/>
    </source>
</evidence>
<dbReference type="Pfam" id="PF07690">
    <property type="entry name" value="MFS_1"/>
    <property type="match status" value="1"/>
</dbReference>
<evidence type="ECO:0000256" key="1">
    <source>
        <dbReference type="ARBA" id="ARBA00004651"/>
    </source>
</evidence>
<keyword evidence="3 6" id="KW-0812">Transmembrane</keyword>
<feature type="transmembrane region" description="Helical" evidence="6">
    <location>
        <begin position="42"/>
        <end position="65"/>
    </location>
</feature>
<keyword evidence="4 6" id="KW-1133">Transmembrane helix</keyword>
<comment type="subcellular location">
    <subcellularLocation>
        <location evidence="1">Cell membrane</location>
        <topology evidence="1">Multi-pass membrane protein</topology>
    </subcellularLocation>
</comment>
<dbReference type="GO" id="GO:0022857">
    <property type="term" value="F:transmembrane transporter activity"/>
    <property type="evidence" value="ECO:0007669"/>
    <property type="project" value="InterPro"/>
</dbReference>
<reference evidence="7 8" key="1">
    <citation type="journal article" date="2018" name="Nat. Biotechnol.">
        <title>A standardized bacterial taxonomy based on genome phylogeny substantially revises the tree of life.</title>
        <authorList>
            <person name="Parks D.H."/>
            <person name="Chuvochina M."/>
            <person name="Waite D.W."/>
            <person name="Rinke C."/>
            <person name="Skarshewski A."/>
            <person name="Chaumeil P.A."/>
            <person name="Hugenholtz P."/>
        </authorList>
    </citation>
    <scope>NUCLEOTIDE SEQUENCE [LARGE SCALE GENOMIC DNA]</scope>
    <source>
        <strain evidence="7">UBA8739</strain>
    </source>
</reference>
<feature type="transmembrane region" description="Helical" evidence="6">
    <location>
        <begin position="282"/>
        <end position="301"/>
    </location>
</feature>
<organism evidence="7 8">
    <name type="scientific">Tistrella mobilis</name>
    <dbReference type="NCBI Taxonomy" id="171437"/>
    <lineage>
        <taxon>Bacteria</taxon>
        <taxon>Pseudomonadati</taxon>
        <taxon>Pseudomonadota</taxon>
        <taxon>Alphaproteobacteria</taxon>
        <taxon>Geminicoccales</taxon>
        <taxon>Geminicoccaceae</taxon>
        <taxon>Tistrella</taxon>
    </lineage>
</organism>
<feature type="transmembrane region" description="Helical" evidence="6">
    <location>
        <begin position="365"/>
        <end position="390"/>
    </location>
</feature>
<keyword evidence="2" id="KW-1003">Cell membrane</keyword>
<accession>A0A3B9ISX6</accession>
<feature type="transmembrane region" description="Helical" evidence="6">
    <location>
        <begin position="253"/>
        <end position="270"/>
    </location>
</feature>
<feature type="transmembrane region" description="Helical" evidence="6">
    <location>
        <begin position="167"/>
        <end position="187"/>
    </location>
</feature>
<dbReference type="InterPro" id="IPR011701">
    <property type="entry name" value="MFS"/>
</dbReference>
<comment type="caution">
    <text evidence="7">The sequence shown here is derived from an EMBL/GenBank/DDBJ whole genome shotgun (WGS) entry which is preliminary data.</text>
</comment>
<feature type="transmembrane region" description="Helical" evidence="6">
    <location>
        <begin position="101"/>
        <end position="122"/>
    </location>
</feature>
<dbReference type="Proteomes" id="UP000257706">
    <property type="component" value="Unassembled WGS sequence"/>
</dbReference>
<dbReference type="EMBL" id="DMAI01000422">
    <property type="protein sequence ID" value="HAE50850.1"/>
    <property type="molecule type" value="Genomic_DNA"/>
</dbReference>
<gene>
    <name evidence="7" type="ORF">DCK97_25890</name>
</gene>
<proteinExistence type="predicted"/>
<dbReference type="GO" id="GO:0005886">
    <property type="term" value="C:plasma membrane"/>
    <property type="evidence" value="ECO:0007669"/>
    <property type="project" value="UniProtKB-SubCell"/>
</dbReference>
<evidence type="ECO:0000313" key="8">
    <source>
        <dbReference type="Proteomes" id="UP000257706"/>
    </source>
</evidence>
<dbReference type="Gene3D" id="1.20.1250.20">
    <property type="entry name" value="MFS general substrate transporter like domains"/>
    <property type="match status" value="1"/>
</dbReference>
<feature type="transmembrane region" description="Helical" evidence="6">
    <location>
        <begin position="12"/>
        <end position="36"/>
    </location>
</feature>
<sequence length="439" mass="45562">MAALPANRIWRRLFLAQIVALTGTGLATVALGLLAWDLAGAGAGTVLGTALAIKMIAYVGVAPLAAALAERLPKRPLLVGLDILRAAMAASLPFVTDIWQIYLLIFLLQSASAAFTPMVQALIPEILTDDGEYTRALSASRLAYDLEAVASPALAAALLTITGFHALFGGTAAGFLISAALIAGLALPGGRMKGARPALGRRSLDGLRIIFATPRLRGLAAIDLALAAAGAMVIVDTVVIVQGRFGLGESETAVMLAINGAGSMLAALALPRLLDRLPERGVMLAGTAMLAPCLLAGLLVSGPPTLAILWFALGLASALAQTPAGRLLRRSAAPEDRPALFAAQFALSHACWLLAYPLAGWGGAALGLGTTFMLMAAIAGAATLAALLCWHRHDPDVMEHVHVALPEGHPHLADARPGPRGHVHAHAFVIDRHHRHWPR</sequence>
<dbReference type="SUPFAM" id="SSF103473">
    <property type="entry name" value="MFS general substrate transporter"/>
    <property type="match status" value="1"/>
</dbReference>
<dbReference type="AlphaFoldDB" id="A0A3B9ISX6"/>
<dbReference type="PANTHER" id="PTHR23513">
    <property type="entry name" value="INTEGRAL MEMBRANE EFFLUX PROTEIN-RELATED"/>
    <property type="match status" value="1"/>
</dbReference>
<evidence type="ECO:0000256" key="6">
    <source>
        <dbReference type="SAM" id="Phobius"/>
    </source>
</evidence>
<evidence type="ECO:0000256" key="3">
    <source>
        <dbReference type="ARBA" id="ARBA00022692"/>
    </source>
</evidence>
<dbReference type="CDD" id="cd06173">
    <property type="entry name" value="MFS_MefA_like"/>
    <property type="match status" value="1"/>
</dbReference>
<feature type="transmembrane region" description="Helical" evidence="6">
    <location>
        <begin position="307"/>
        <end position="328"/>
    </location>
</feature>
<protein>
    <submittedName>
        <fullName evidence="7">MFS transporter</fullName>
    </submittedName>
</protein>
<feature type="transmembrane region" description="Helical" evidence="6">
    <location>
        <begin position="340"/>
        <end position="359"/>
    </location>
</feature>
<feature type="transmembrane region" description="Helical" evidence="6">
    <location>
        <begin position="218"/>
        <end position="241"/>
    </location>
</feature>
<name>A0A3B9ISX6_9PROT</name>
<evidence type="ECO:0000256" key="5">
    <source>
        <dbReference type="ARBA" id="ARBA00023136"/>
    </source>
</evidence>
<evidence type="ECO:0000256" key="2">
    <source>
        <dbReference type="ARBA" id="ARBA00022475"/>
    </source>
</evidence>
<keyword evidence="5 6" id="KW-0472">Membrane</keyword>
<evidence type="ECO:0000313" key="7">
    <source>
        <dbReference type="EMBL" id="HAE50850.1"/>
    </source>
</evidence>